<evidence type="ECO:0000256" key="3">
    <source>
        <dbReference type="ARBA" id="ARBA00022989"/>
    </source>
</evidence>
<dbReference type="PANTHER" id="PTHR36985">
    <property type="entry name" value="TRANSLOCATION AND ASSEMBLY MODULE SUBUNIT TAMB"/>
    <property type="match status" value="1"/>
</dbReference>
<proteinExistence type="predicted"/>
<comment type="caution">
    <text evidence="6">The sequence shown here is derived from an EMBL/GenBank/DDBJ whole genome shotgun (WGS) entry which is preliminary data.</text>
</comment>
<feature type="domain" description="Translocation and assembly module TamB C-terminal" evidence="5">
    <location>
        <begin position="996"/>
        <end position="1419"/>
    </location>
</feature>
<evidence type="ECO:0000256" key="4">
    <source>
        <dbReference type="ARBA" id="ARBA00023136"/>
    </source>
</evidence>
<dbReference type="Proteomes" id="UP001597459">
    <property type="component" value="Unassembled WGS sequence"/>
</dbReference>
<name>A0ABW5NCC3_9FLAO</name>
<keyword evidence="4" id="KW-0472">Membrane</keyword>
<keyword evidence="3" id="KW-1133">Transmembrane helix</keyword>
<dbReference type="EMBL" id="JBHULX010000039">
    <property type="protein sequence ID" value="MFD2592486.1"/>
    <property type="molecule type" value="Genomic_DNA"/>
</dbReference>
<protein>
    <submittedName>
        <fullName evidence="6">Translocation/assembly module TamB domain-containing protein</fullName>
    </submittedName>
</protein>
<gene>
    <name evidence="6" type="ORF">ACFSTE_16735</name>
</gene>
<reference evidence="7" key="1">
    <citation type="journal article" date="2019" name="Int. J. Syst. Evol. Microbiol.">
        <title>The Global Catalogue of Microorganisms (GCM) 10K type strain sequencing project: providing services to taxonomists for standard genome sequencing and annotation.</title>
        <authorList>
            <consortium name="The Broad Institute Genomics Platform"/>
            <consortium name="The Broad Institute Genome Sequencing Center for Infectious Disease"/>
            <person name="Wu L."/>
            <person name="Ma J."/>
        </authorList>
    </citation>
    <scope>NUCLEOTIDE SEQUENCE [LARGE SCALE GENOMIC DNA]</scope>
    <source>
        <strain evidence="7">KCTC 42423</strain>
    </source>
</reference>
<accession>A0ABW5NCC3</accession>
<comment type="subcellular location">
    <subcellularLocation>
        <location evidence="1">Membrane</location>
        <topology evidence="1">Single-pass membrane protein</topology>
    </subcellularLocation>
</comment>
<evidence type="ECO:0000259" key="5">
    <source>
        <dbReference type="Pfam" id="PF04357"/>
    </source>
</evidence>
<evidence type="ECO:0000313" key="6">
    <source>
        <dbReference type="EMBL" id="MFD2592486.1"/>
    </source>
</evidence>
<keyword evidence="7" id="KW-1185">Reference proteome</keyword>
<keyword evidence="2" id="KW-0812">Transmembrane</keyword>
<evidence type="ECO:0000256" key="1">
    <source>
        <dbReference type="ARBA" id="ARBA00004167"/>
    </source>
</evidence>
<evidence type="ECO:0000313" key="7">
    <source>
        <dbReference type="Proteomes" id="UP001597459"/>
    </source>
</evidence>
<dbReference type="RefSeq" id="WP_378254512.1">
    <property type="nucleotide sequence ID" value="NZ_JBHSJV010000001.1"/>
</dbReference>
<organism evidence="6 7">
    <name type="scientific">Aquimarina hainanensis</name>
    <dbReference type="NCBI Taxonomy" id="1578017"/>
    <lineage>
        <taxon>Bacteria</taxon>
        <taxon>Pseudomonadati</taxon>
        <taxon>Bacteroidota</taxon>
        <taxon>Flavobacteriia</taxon>
        <taxon>Flavobacteriales</taxon>
        <taxon>Flavobacteriaceae</taxon>
        <taxon>Aquimarina</taxon>
    </lineage>
</organism>
<dbReference type="PANTHER" id="PTHR36985:SF1">
    <property type="entry name" value="TRANSLOCATION AND ASSEMBLY MODULE SUBUNIT TAMB"/>
    <property type="match status" value="1"/>
</dbReference>
<dbReference type="InterPro" id="IPR007452">
    <property type="entry name" value="TamB_C"/>
</dbReference>
<dbReference type="Pfam" id="PF04357">
    <property type="entry name" value="TamB"/>
    <property type="match status" value="1"/>
</dbReference>
<sequence>MFSIPRVQTFIAKKATNYLKDTYDVELEIGRIGIGYLGSVDLKEVLALDHHGDTLLYAGSIQTSILNLREISKGQPELGEVAIKDLFFNMKIYKGEDSDNLMTYIRKFNTGKKKTSNAKFILTSGRVTIQNGRYYYTDEDLRSPEVIRYDDIILDSEGIRIDDGDFYITTNVLSFKDRRGLVVSNLQTSFSIKPDQMHFENLILETPDSKVKAEIDFSYQPEDLIDFENKVQIKADFKEGTVSTNDLIPFYGEFGKNQMLNIKKTRLTGTLNDFRLHKAFIKGLDRSVIKGDIHIENALSDDVSKFKLEGEFTELTTNYYDLINLLPELLGTSLPKELYKFGNVRAEGNAIVTRNVVDVDMDLFSHLGKVNAFVLLGKLNDVKNATYNGNIISSNFNIGKLIGRETVGKAAFNIHVDGSGFEMATVNTKVEGDINSLVINGYGYSNIKILGSLRDPVFDGKLTSNDPNANFRFNGIIDFSETINTYDFVANVDHLDLHKLGFIKKDSTSILKGDVIMDVKGTGIDDAFGTISFAQTSYENKNGAYYFEDFDITSKFDEEGVRTISMNSPDIIEGNVKGVFRIENVYDLFRNSIGSLYTNFEANEITDNEFMEFNFNIYNKIIDVFIPEIEFAPNTFIKGKVESDDAEFKLTFKSPSIQLYDNTMHMVDIQVDNKNPIFNTFVSIDSVDSKHYKASEFNLVNVTLNDTLFIRSEFKGGKGNEDSFNLELYHTINEDNKSVVGFRKSDLTFKGYTWYVNERKSKRGNNVIFDNKFTKVDINSIVLTHKDEQIRVNGVIDGKDDKNVEASFIKVDLNKIIPDIENLLLNGEVNGNVTIFQEGGKYFPSSTIKIDSLEVNKHSLGELRMNIAGNESLTQYRINSRLLDKSHKKTFSALGMVDVQESGSDMKINVDLNEFDISCFSQLGGIVFEDLRGLVSGKATINGSYKDPAIDGMVTLKKAGLKIPYLNVDFDFEENARMLLQKQRFVFDEINIMDTKYKTRGILGGYIEHKQFSDWYLGLNILADRMVALDTEEEEESLYFGTAFISGDASIKGPINGLVIDVNARSEKGTIFKIPLKDSESLGDNSYIHFLSHEEKKARLEGKDIIVEDLNGLAINFDLDVNDNAEVEIVIDKKNGSSLKGRGAGNLLIELNTNGKFNMWGDFHVYEGTYNFRYGALIEKVFTVSKESDNNSINWDGSPTRAILDLNAIYKTEANPVALLENSTINRKVPVEVVVYLKGELIQPELNFDIRFPNLSSVIKSELEYKLEDKSTRDFQALSLLTQGQFYNELNLGQNLITGNLVERASSLVNDIFAGEDDKFKVGLNYVQGNRGIDSETSDKFGVTLSTKISDRILINGRVGVLVGGVDESVVVGNVEAEYLFNEEGTLRGKIFNRENEVQYVGTPQGHKQGIGLSYSVDFDNFNELWRKIFKNKKQRDSIPKIKDSTKIKAPDFINFTKKDEK</sequence>
<evidence type="ECO:0000256" key="2">
    <source>
        <dbReference type="ARBA" id="ARBA00022692"/>
    </source>
</evidence>